<dbReference type="Proteomes" id="UP000032214">
    <property type="component" value="Unassembled WGS sequence"/>
</dbReference>
<feature type="chain" id="PRO_5002243801" description="WH2 domain-containing protein" evidence="3">
    <location>
        <begin position="25"/>
        <end position="390"/>
    </location>
</feature>
<accession>A0A0D2I3H9</accession>
<evidence type="ECO:0008006" key="6">
    <source>
        <dbReference type="Google" id="ProtNLM"/>
    </source>
</evidence>
<feature type="coiled-coil region" evidence="1">
    <location>
        <begin position="255"/>
        <end position="317"/>
    </location>
</feature>
<protein>
    <recommendedName>
        <fullName evidence="6">WH2 domain-containing protein</fullName>
    </recommendedName>
</protein>
<feature type="signal peptide" evidence="3">
    <location>
        <begin position="1"/>
        <end position="24"/>
    </location>
</feature>
<comment type="caution">
    <text evidence="4">The sequence shown here is derived from an EMBL/GenBank/DDBJ whole genome shotgun (WGS) entry which is preliminary data.</text>
</comment>
<evidence type="ECO:0000256" key="3">
    <source>
        <dbReference type="SAM" id="SignalP"/>
    </source>
</evidence>
<evidence type="ECO:0000313" key="4">
    <source>
        <dbReference type="EMBL" id="KIX85690.1"/>
    </source>
</evidence>
<name>A0A0D2I3H9_9BACT</name>
<sequence length="390" mass="43918">MKYSILILYGLIVGTMLHSSETSANNTTLQLMEALRADIQTVTSLSTPELRQASFSPSRTKSIDYSQFKMSTNPKIQSLVPQIVLFKSNYLLASKATEQANYLEKISKLSSLEKKIQEIVRLSTSIPFTPVPPMSVQAVSTLALPSSDFFTALYQALRQDYDNILEKKDPVYGTKNFYQDNMQIIKQIAANSSLENLASNIFLFNIYLSAGNISGTKSKFDIINDIIQPLIAVAPPIPTPPVAPPVTPVIKENRVNDFQKQIEDRQKELEEKRKKKTKILYPSLQAEWLKAFDNKDLTELEDELARLNREQLALVMSKGLLENPPPQEADVALVARLKRIDDINDTIEQLGVDIDFVLPLIKKLKEQLQAQEGTNSDPNRGTTQDDEWED</sequence>
<proteinExistence type="predicted"/>
<keyword evidence="1" id="KW-0175">Coiled coil</keyword>
<evidence type="ECO:0000256" key="2">
    <source>
        <dbReference type="SAM" id="MobiDB-lite"/>
    </source>
</evidence>
<keyword evidence="3" id="KW-0732">Signal</keyword>
<organism evidence="4 5">
    <name type="scientific">candidate division TM6 bacterium JCVI TM6SC1</name>
    <dbReference type="NCBI Taxonomy" id="1306947"/>
    <lineage>
        <taxon>Bacteria</taxon>
        <taxon>Candidatus Babelota</taxon>
        <taxon>Vermiphilus</taxon>
    </lineage>
</organism>
<feature type="compositionally biased region" description="Polar residues" evidence="2">
    <location>
        <begin position="368"/>
        <end position="382"/>
    </location>
</feature>
<feature type="region of interest" description="Disordered" evidence="2">
    <location>
        <begin position="368"/>
        <end position="390"/>
    </location>
</feature>
<dbReference type="AlphaFoldDB" id="A0A0D2I3H9"/>
<gene>
    <name evidence="4" type="ORF">J120_02055</name>
</gene>
<reference evidence="4 5" key="1">
    <citation type="journal article" date="2013" name="Proc. Natl. Acad. Sci. U.S.A.">
        <title>Candidate phylum TM6 genome recovered from a hospital sink biofilm provides genomic insights into this uncultivated phylum.</title>
        <authorList>
            <person name="McLean J.S."/>
            <person name="Lombardo M.J."/>
            <person name="Badger J.H."/>
            <person name="Edlund A."/>
            <person name="Novotny M."/>
            <person name="Yee-Greenbaum J."/>
            <person name="Vyahhi N."/>
            <person name="Hall A.P."/>
            <person name="Yang Y."/>
            <person name="Dupont C.L."/>
            <person name="Ziegler M.G."/>
            <person name="Chitsaz H."/>
            <person name="Allen A.E."/>
            <person name="Yooseph S."/>
            <person name="Tesler G."/>
            <person name="Pevzner P.A."/>
            <person name="Friedman R.M."/>
            <person name="Nealson K.H."/>
            <person name="Venter J.C."/>
            <person name="Lasken R.S."/>
        </authorList>
    </citation>
    <scope>NUCLEOTIDE SEQUENCE [LARGE SCALE GENOMIC DNA]</scope>
    <source>
        <strain evidence="4 5">TM6SC1</strain>
    </source>
</reference>
<dbReference type="EMBL" id="ARQD01000001">
    <property type="protein sequence ID" value="KIX85690.1"/>
    <property type="molecule type" value="Genomic_DNA"/>
</dbReference>
<evidence type="ECO:0000313" key="5">
    <source>
        <dbReference type="Proteomes" id="UP000032214"/>
    </source>
</evidence>
<evidence type="ECO:0000256" key="1">
    <source>
        <dbReference type="SAM" id="Coils"/>
    </source>
</evidence>
<keyword evidence="5" id="KW-1185">Reference proteome</keyword>